<organism evidence="2 3">
    <name type="scientific">Peronospora belbahrii</name>
    <dbReference type="NCBI Taxonomy" id="622444"/>
    <lineage>
        <taxon>Eukaryota</taxon>
        <taxon>Sar</taxon>
        <taxon>Stramenopiles</taxon>
        <taxon>Oomycota</taxon>
        <taxon>Peronosporomycetes</taxon>
        <taxon>Peronosporales</taxon>
        <taxon>Peronosporaceae</taxon>
        <taxon>Peronospora</taxon>
    </lineage>
</organism>
<sequence length="182" mass="20174">MIITLIDLLRFCSVVVSLMLFLAACVGLHTFKWSIYNADSQTESGCLSFLGVCLGLLLMFGESTWELFFFFFGFMRYRLGRACIYIISGMMPATLGKARDRECDCNDNVVLIIEGVALIAIAILQLLAIFFHCTSPIVKRHDFVSSCHPAPCASFMKAREQVMQASPPAPGGNNLPSWMHSS</sequence>
<keyword evidence="3" id="KW-1185">Reference proteome</keyword>
<proteinExistence type="predicted"/>
<feature type="transmembrane region" description="Helical" evidence="1">
    <location>
        <begin position="79"/>
        <end position="98"/>
    </location>
</feature>
<evidence type="ECO:0000256" key="1">
    <source>
        <dbReference type="SAM" id="Phobius"/>
    </source>
</evidence>
<accession>A0ABN8CLE1</accession>
<feature type="transmembrane region" description="Helical" evidence="1">
    <location>
        <begin position="7"/>
        <end position="29"/>
    </location>
</feature>
<evidence type="ECO:0008006" key="4">
    <source>
        <dbReference type="Google" id="ProtNLM"/>
    </source>
</evidence>
<comment type="caution">
    <text evidence="2">The sequence shown here is derived from an EMBL/GenBank/DDBJ whole genome shotgun (WGS) entry which is preliminary data.</text>
</comment>
<keyword evidence="1" id="KW-0812">Transmembrane</keyword>
<feature type="transmembrane region" description="Helical" evidence="1">
    <location>
        <begin position="110"/>
        <end position="131"/>
    </location>
</feature>
<keyword evidence="1" id="KW-0472">Membrane</keyword>
<keyword evidence="1" id="KW-1133">Transmembrane helix</keyword>
<evidence type="ECO:0000313" key="2">
    <source>
        <dbReference type="EMBL" id="CAH0513243.1"/>
    </source>
</evidence>
<dbReference type="Proteomes" id="UP001158986">
    <property type="component" value="Unassembled WGS sequence"/>
</dbReference>
<gene>
    <name evidence="2" type="ORF">PBS001_LOCUS61</name>
</gene>
<feature type="transmembrane region" description="Helical" evidence="1">
    <location>
        <begin position="49"/>
        <end position="72"/>
    </location>
</feature>
<name>A0ABN8CLE1_9STRA</name>
<evidence type="ECO:0000313" key="3">
    <source>
        <dbReference type="Proteomes" id="UP001158986"/>
    </source>
</evidence>
<reference evidence="2 3" key="1">
    <citation type="submission" date="2021-11" db="EMBL/GenBank/DDBJ databases">
        <authorList>
            <person name="Islam A."/>
            <person name="Islam S."/>
            <person name="Flora M.S."/>
            <person name="Rahman M."/>
            <person name="Ziaur R.M."/>
            <person name="Epstein J.H."/>
            <person name="Hassan M."/>
            <person name="Klassen M."/>
            <person name="Woodard K."/>
            <person name="Webb A."/>
            <person name="Webby R.J."/>
            <person name="El Zowalaty M.E."/>
        </authorList>
    </citation>
    <scope>NUCLEOTIDE SEQUENCE [LARGE SCALE GENOMIC DNA]</scope>
    <source>
        <strain evidence="2">Pbs1</strain>
    </source>
</reference>
<protein>
    <recommendedName>
        <fullName evidence="4">Transmembrane protein</fullName>
    </recommendedName>
</protein>
<dbReference type="EMBL" id="CAKLCB010000007">
    <property type="protein sequence ID" value="CAH0513243.1"/>
    <property type="molecule type" value="Genomic_DNA"/>
</dbReference>